<sequence>MRLKQTAVLTLFIITKLSQISKTTQLGLDLDIKISDALNINKKGGNQNSKGVKLELDEGVLEGEILEISTGGQTYNSFKGIPYAAPPVGNLRFKAPEPPLKWKGVRSAKKHGSQCVQRSFFGDNVKFGSEDCLFLNVYTPNLIPNKSMAVIIYIHGGGYTEGSGDSDILGPDFLMQYDIVLVTINYRLGPLGFLGLDTIEVPGNAGLKDQIAAMRWVKKYIAKFGGDPDNVTLMGQNAGGAAVSLHTVSQMSNGLFKRAIIISGSFLNDYAIAREPRKRAFILGRKLGLDTNNVTELYVYLQKADLEKMFKANPDILMGDEDLAKLHVICYYGPVVEKKVGGEQFLTESPEVLERSGKVNQVDIIIGHTNLEALYIDAILEKDILELYPIYQSLLVSVKVRRIVDPFKALELSDQVRDYYFGNKTISSKTMNAIINFDTDNHYVYDIYRLLIAFPENIGTKKYSYTFSYHSSRNIFSRPGRKYNLTGAAHTDDLQYIFDRKTDGLSPVNKSSDAYRVIKRQCQLFTNFAKYSNPTPDTSLGVTWQPYTADSRNEMIMGENLEPTVISFEGSFLGFWKKFLTSVDILF</sequence>
<proteinExistence type="predicted"/>
<name>A0ACC1DI39_9NEOP</name>
<dbReference type="Proteomes" id="UP000824533">
    <property type="component" value="Linkage Group LG02"/>
</dbReference>
<dbReference type="EMBL" id="CM034388">
    <property type="protein sequence ID" value="KAJ0183516.1"/>
    <property type="molecule type" value="Genomic_DNA"/>
</dbReference>
<evidence type="ECO:0000313" key="1">
    <source>
        <dbReference type="EMBL" id="KAJ0183516.1"/>
    </source>
</evidence>
<organism evidence="1 2">
    <name type="scientific">Dendrolimus kikuchii</name>
    <dbReference type="NCBI Taxonomy" id="765133"/>
    <lineage>
        <taxon>Eukaryota</taxon>
        <taxon>Metazoa</taxon>
        <taxon>Ecdysozoa</taxon>
        <taxon>Arthropoda</taxon>
        <taxon>Hexapoda</taxon>
        <taxon>Insecta</taxon>
        <taxon>Pterygota</taxon>
        <taxon>Neoptera</taxon>
        <taxon>Endopterygota</taxon>
        <taxon>Lepidoptera</taxon>
        <taxon>Glossata</taxon>
        <taxon>Ditrysia</taxon>
        <taxon>Bombycoidea</taxon>
        <taxon>Lasiocampidae</taxon>
        <taxon>Dendrolimus</taxon>
    </lineage>
</organism>
<evidence type="ECO:0000313" key="2">
    <source>
        <dbReference type="Proteomes" id="UP000824533"/>
    </source>
</evidence>
<gene>
    <name evidence="1" type="ORF">K1T71_001492</name>
</gene>
<keyword evidence="2" id="KW-1185">Reference proteome</keyword>
<accession>A0ACC1DI39</accession>
<protein>
    <submittedName>
        <fullName evidence="1">Uncharacterized protein</fullName>
    </submittedName>
</protein>
<reference evidence="1 2" key="1">
    <citation type="journal article" date="2021" name="Front. Genet.">
        <title>Chromosome-Level Genome Assembly Reveals Significant Gene Expansion in the Toll and IMD Signaling Pathways of Dendrolimus kikuchii.</title>
        <authorList>
            <person name="Zhou J."/>
            <person name="Wu P."/>
            <person name="Xiong Z."/>
            <person name="Liu N."/>
            <person name="Zhao N."/>
            <person name="Ji M."/>
            <person name="Qiu Y."/>
            <person name="Yang B."/>
        </authorList>
    </citation>
    <scope>NUCLEOTIDE SEQUENCE [LARGE SCALE GENOMIC DNA]</scope>
    <source>
        <strain evidence="1">Ann1</strain>
    </source>
</reference>
<comment type="caution">
    <text evidence="1">The sequence shown here is derived from an EMBL/GenBank/DDBJ whole genome shotgun (WGS) entry which is preliminary data.</text>
</comment>